<reference evidence="1" key="1">
    <citation type="journal article" date="2014" name="Front. Microbiol.">
        <title>High frequency of phylogenetically diverse reductive dehalogenase-homologous genes in deep subseafloor sedimentary metagenomes.</title>
        <authorList>
            <person name="Kawai M."/>
            <person name="Futagami T."/>
            <person name="Toyoda A."/>
            <person name="Takaki Y."/>
            <person name="Nishi S."/>
            <person name="Hori S."/>
            <person name="Arai W."/>
            <person name="Tsubouchi T."/>
            <person name="Morono Y."/>
            <person name="Uchiyama I."/>
            <person name="Ito T."/>
            <person name="Fujiyama A."/>
            <person name="Inagaki F."/>
            <person name="Takami H."/>
        </authorList>
    </citation>
    <scope>NUCLEOTIDE SEQUENCE</scope>
    <source>
        <strain evidence="1">Expedition CK06-06</strain>
    </source>
</reference>
<feature type="non-terminal residue" evidence="1">
    <location>
        <position position="31"/>
    </location>
</feature>
<evidence type="ECO:0000313" key="1">
    <source>
        <dbReference type="EMBL" id="GAH05558.1"/>
    </source>
</evidence>
<dbReference type="EMBL" id="BART01038417">
    <property type="protein sequence ID" value="GAH05558.1"/>
    <property type="molecule type" value="Genomic_DNA"/>
</dbReference>
<protein>
    <submittedName>
        <fullName evidence="1">Uncharacterized protein</fullName>
    </submittedName>
</protein>
<name>X1EA68_9ZZZZ</name>
<organism evidence="1">
    <name type="scientific">marine sediment metagenome</name>
    <dbReference type="NCBI Taxonomy" id="412755"/>
    <lineage>
        <taxon>unclassified sequences</taxon>
        <taxon>metagenomes</taxon>
        <taxon>ecological metagenomes</taxon>
    </lineage>
</organism>
<comment type="caution">
    <text evidence="1">The sequence shown here is derived from an EMBL/GenBank/DDBJ whole genome shotgun (WGS) entry which is preliminary data.</text>
</comment>
<proteinExistence type="predicted"/>
<accession>X1EA68</accession>
<sequence length="31" mass="3513">MSPTGWFTFHTFLKLSKSYKSLGMLEEATAC</sequence>
<gene>
    <name evidence="1" type="ORF">S01H4_63729</name>
</gene>
<dbReference type="AlphaFoldDB" id="X1EA68"/>